<evidence type="ECO:0000313" key="1">
    <source>
        <dbReference type="EMBL" id="CAF0883904.1"/>
    </source>
</evidence>
<proteinExistence type="predicted"/>
<protein>
    <submittedName>
        <fullName evidence="1">Uncharacterized protein</fullName>
    </submittedName>
</protein>
<reference evidence="1" key="1">
    <citation type="submission" date="2021-02" db="EMBL/GenBank/DDBJ databases">
        <authorList>
            <person name="Nowell W R."/>
        </authorList>
    </citation>
    <scope>NUCLEOTIDE SEQUENCE</scope>
</reference>
<organism evidence="1 2">
    <name type="scientific">Rotaria sordida</name>
    <dbReference type="NCBI Taxonomy" id="392033"/>
    <lineage>
        <taxon>Eukaryota</taxon>
        <taxon>Metazoa</taxon>
        <taxon>Spiralia</taxon>
        <taxon>Gnathifera</taxon>
        <taxon>Rotifera</taxon>
        <taxon>Eurotatoria</taxon>
        <taxon>Bdelloidea</taxon>
        <taxon>Philodinida</taxon>
        <taxon>Philodinidae</taxon>
        <taxon>Rotaria</taxon>
    </lineage>
</organism>
<sequence>MKGIATASAEFFYLVNLIVQNQWMINVDLSIKVMNKQNVYSILTNKLNRLNDIKQVQVVSLTELLE</sequence>
<accession>A0A813YG26</accession>
<gene>
    <name evidence="1" type="ORF">JXQ802_LOCUS8297</name>
</gene>
<dbReference type="AlphaFoldDB" id="A0A813YG26"/>
<dbReference type="Proteomes" id="UP000663870">
    <property type="component" value="Unassembled WGS sequence"/>
</dbReference>
<dbReference type="EMBL" id="CAJNOL010000145">
    <property type="protein sequence ID" value="CAF0883904.1"/>
    <property type="molecule type" value="Genomic_DNA"/>
</dbReference>
<name>A0A813YG26_9BILA</name>
<keyword evidence="2" id="KW-1185">Reference proteome</keyword>
<evidence type="ECO:0000313" key="2">
    <source>
        <dbReference type="Proteomes" id="UP000663870"/>
    </source>
</evidence>
<comment type="caution">
    <text evidence="1">The sequence shown here is derived from an EMBL/GenBank/DDBJ whole genome shotgun (WGS) entry which is preliminary data.</text>
</comment>